<accession>X1G938</accession>
<comment type="caution">
    <text evidence="1">The sequence shown here is derived from an EMBL/GenBank/DDBJ whole genome shotgun (WGS) entry which is preliminary data.</text>
</comment>
<gene>
    <name evidence="1" type="ORF">S03H2_22582</name>
</gene>
<name>X1G938_9ZZZZ</name>
<dbReference type="AlphaFoldDB" id="X1G938"/>
<dbReference type="InterPro" id="IPR036291">
    <property type="entry name" value="NAD(P)-bd_dom_sf"/>
</dbReference>
<dbReference type="Gene3D" id="3.40.50.720">
    <property type="entry name" value="NAD(P)-binding Rossmann-like Domain"/>
    <property type="match status" value="1"/>
</dbReference>
<dbReference type="SUPFAM" id="SSF51735">
    <property type="entry name" value="NAD(P)-binding Rossmann-fold domains"/>
    <property type="match status" value="1"/>
</dbReference>
<evidence type="ECO:0008006" key="2">
    <source>
        <dbReference type="Google" id="ProtNLM"/>
    </source>
</evidence>
<dbReference type="EMBL" id="BARU01012183">
    <property type="protein sequence ID" value="GAH38079.1"/>
    <property type="molecule type" value="Genomic_DNA"/>
</dbReference>
<feature type="non-terminal residue" evidence="1">
    <location>
        <position position="81"/>
    </location>
</feature>
<organism evidence="1">
    <name type="scientific">marine sediment metagenome</name>
    <dbReference type="NCBI Taxonomy" id="412755"/>
    <lineage>
        <taxon>unclassified sequences</taxon>
        <taxon>metagenomes</taxon>
        <taxon>ecological metagenomes</taxon>
    </lineage>
</organism>
<reference evidence="1" key="1">
    <citation type="journal article" date="2014" name="Front. Microbiol.">
        <title>High frequency of phylogenetically diverse reductive dehalogenase-homologous genes in deep subseafloor sedimentary metagenomes.</title>
        <authorList>
            <person name="Kawai M."/>
            <person name="Futagami T."/>
            <person name="Toyoda A."/>
            <person name="Takaki Y."/>
            <person name="Nishi S."/>
            <person name="Hori S."/>
            <person name="Arai W."/>
            <person name="Tsubouchi T."/>
            <person name="Morono Y."/>
            <person name="Uchiyama I."/>
            <person name="Ito T."/>
            <person name="Fujiyama A."/>
            <person name="Inagaki F."/>
            <person name="Takami H."/>
        </authorList>
    </citation>
    <scope>NUCLEOTIDE SEQUENCE</scope>
    <source>
        <strain evidence="1">Expedition CK06-06</strain>
    </source>
</reference>
<proteinExistence type="predicted"/>
<protein>
    <recommendedName>
        <fullName evidence="2">RCK N-terminal domain-containing protein</fullName>
    </recommendedName>
</protein>
<evidence type="ECO:0000313" key="1">
    <source>
        <dbReference type="EMBL" id="GAH38079.1"/>
    </source>
</evidence>
<sequence>MPTFVLLTFPDFISVELTTRNALRINPKLDIVARVHRDADAELLKGIGVSELVRPEFEASLEITRHTLHRFGLTSPEIQHI</sequence>